<feature type="signal peptide" evidence="1">
    <location>
        <begin position="1"/>
        <end position="32"/>
    </location>
</feature>
<dbReference type="Proteomes" id="UP001446032">
    <property type="component" value="Unassembled WGS sequence"/>
</dbReference>
<sequence>MKKIRTFFIRTILGIMAGLFLSAGITATPVQAAGISYQKAVRMYNNKLSYWGRRGTRLNINYDLRSRSGWKYNDCGKNVSMKTVHCDNNLRYIFRDVNGDNIPEAFFYSERARVMLVWTIYRGQVQPVATMRTSYFGPQKLLYNKREKTFIVKTLITGRSVSRNIFKIKGRTLYINLTMSDYVGQRQSNGRIKVNYWIDGRSVSKSRYQSYYNAYFRYHAAYSWGP</sequence>
<evidence type="ECO:0000313" key="2">
    <source>
        <dbReference type="EMBL" id="MEQ2358370.1"/>
    </source>
</evidence>
<evidence type="ECO:0000313" key="3">
    <source>
        <dbReference type="Proteomes" id="UP001446032"/>
    </source>
</evidence>
<organism evidence="2 3">
    <name type="scientific">Blautia intestinihominis</name>
    <dbReference type="NCBI Taxonomy" id="3133152"/>
    <lineage>
        <taxon>Bacteria</taxon>
        <taxon>Bacillati</taxon>
        <taxon>Bacillota</taxon>
        <taxon>Clostridia</taxon>
        <taxon>Lachnospirales</taxon>
        <taxon>Lachnospiraceae</taxon>
        <taxon>Blautia</taxon>
    </lineage>
</organism>
<evidence type="ECO:0000256" key="1">
    <source>
        <dbReference type="SAM" id="SignalP"/>
    </source>
</evidence>
<dbReference type="EMBL" id="JBBMEI010000022">
    <property type="protein sequence ID" value="MEQ2358370.1"/>
    <property type="molecule type" value="Genomic_DNA"/>
</dbReference>
<gene>
    <name evidence="2" type="ORF">WMO75_08495</name>
</gene>
<keyword evidence="3" id="KW-1185">Reference proteome</keyword>
<proteinExistence type="predicted"/>
<feature type="chain" id="PRO_5045570739" evidence="1">
    <location>
        <begin position="33"/>
        <end position="226"/>
    </location>
</feature>
<keyword evidence="1" id="KW-0732">Signal</keyword>
<protein>
    <submittedName>
        <fullName evidence="2">Uncharacterized protein</fullName>
    </submittedName>
</protein>
<reference evidence="2 3" key="1">
    <citation type="submission" date="2024-03" db="EMBL/GenBank/DDBJ databases">
        <title>Human intestinal bacterial collection.</title>
        <authorList>
            <person name="Pauvert C."/>
            <person name="Hitch T.C.A."/>
            <person name="Clavel T."/>
        </authorList>
    </citation>
    <scope>NUCLEOTIDE SEQUENCE [LARGE SCALE GENOMIC DNA]</scope>
    <source>
        <strain evidence="2 3">CLA-AA-H95</strain>
    </source>
</reference>
<name>A0ABV1AJP3_9FIRM</name>
<dbReference type="RefSeq" id="WP_022215447.1">
    <property type="nucleotide sequence ID" value="NZ_JBBMEI010000022.1"/>
</dbReference>
<comment type="caution">
    <text evidence="2">The sequence shown here is derived from an EMBL/GenBank/DDBJ whole genome shotgun (WGS) entry which is preliminary data.</text>
</comment>
<accession>A0ABV1AJP3</accession>